<dbReference type="EMBL" id="JALBCA010000106">
    <property type="protein sequence ID" value="KAI2382853.1"/>
    <property type="molecule type" value="Genomic_DNA"/>
</dbReference>
<reference evidence="1" key="1">
    <citation type="journal article" date="2022" name="bioRxiv">
        <title>Population genetic analysis of Ophidiomyces ophidiicola, the causative agent of snake fungal disease, indicates recent introductions to the USA.</title>
        <authorList>
            <person name="Ladner J.T."/>
            <person name="Palmer J.M."/>
            <person name="Ettinger C.L."/>
            <person name="Stajich J.E."/>
            <person name="Farrell T.M."/>
            <person name="Glorioso B.M."/>
            <person name="Lawson B."/>
            <person name="Price S.J."/>
            <person name="Stengle A.G."/>
            <person name="Grear D.A."/>
            <person name="Lorch J.M."/>
        </authorList>
    </citation>
    <scope>NUCLEOTIDE SEQUENCE</scope>
    <source>
        <strain evidence="1">NWHC 24266-5</strain>
    </source>
</reference>
<comment type="caution">
    <text evidence="1">The sequence shown here is derived from an EMBL/GenBank/DDBJ whole genome shotgun (WGS) entry which is preliminary data.</text>
</comment>
<organism evidence="1">
    <name type="scientific">Ophidiomyces ophidiicola</name>
    <dbReference type="NCBI Taxonomy" id="1387563"/>
    <lineage>
        <taxon>Eukaryota</taxon>
        <taxon>Fungi</taxon>
        <taxon>Dikarya</taxon>
        <taxon>Ascomycota</taxon>
        <taxon>Pezizomycotina</taxon>
        <taxon>Eurotiomycetes</taxon>
        <taxon>Eurotiomycetidae</taxon>
        <taxon>Onygenales</taxon>
        <taxon>Onygenaceae</taxon>
        <taxon>Ophidiomyces</taxon>
    </lineage>
</organism>
<protein>
    <submittedName>
        <fullName evidence="1">Uncharacterized protein</fullName>
    </submittedName>
</protein>
<accession>A0ACB8UT54</accession>
<gene>
    <name evidence="1" type="ORF">LOY88_005684</name>
</gene>
<evidence type="ECO:0000313" key="1">
    <source>
        <dbReference type="EMBL" id="KAI2382853.1"/>
    </source>
</evidence>
<name>A0ACB8UT54_9EURO</name>
<proteinExistence type="predicted"/>
<sequence length="480" mass="55255">MLDENLPVFYVKPSTERPRYQSTYYFSQGGEERKPAYSVRHLDPALQTSKNKYAVALYDSFCPDVLYAETLLVPKWTQPSLSQEAIRQNGGIPPPPEPILPTEFIIQLYNPDQQVLVRYKPKSWNSPASWVFEMPQQTFRRPSGSTLDRTQNDPVALDITPRLRFNWQKDGKFSKDLTCYLLGKTVDLNDSRKRSKEPDITISIFKGLKEITLYEPNLCRVEMEDYKGLEVVLLLGAIVIRDIYFGHMKTSFNITNPPAGTFAEPKTNVNTKVPETNKLPLDNRNKKTPSPEVPLKPASKQTTLPPREPRPPPTDARSQWEIDAEAKRLRQKAEAEARERRQKEKEAEKRTKKLLEAEEREKRKRQVRIDEETERLKKMYGKEDTQSRKQRTYPNPPPMPQRPSQRNDRSHSSSPPSRVNFFSRPGGGYPPTQLSTPPGPTSGLRPPQPQLKEKRSIFGFKLNDNKDYGSVLSKKRSSIF</sequence>